<accession>A0A1E3G4D9</accession>
<evidence type="ECO:0000259" key="2">
    <source>
        <dbReference type="SMART" id="SM00278"/>
    </source>
</evidence>
<dbReference type="STRING" id="1008305.A4H02_02220"/>
<dbReference type="GO" id="GO:0006281">
    <property type="term" value="P:DNA repair"/>
    <property type="evidence" value="ECO:0007669"/>
    <property type="project" value="InterPro"/>
</dbReference>
<dbReference type="PANTHER" id="PTHR21180">
    <property type="entry name" value="ENDONUCLEASE/EXONUCLEASE/PHOSPHATASE FAMILY DOMAIN-CONTAINING PROTEIN 1"/>
    <property type="match status" value="1"/>
</dbReference>
<keyword evidence="4" id="KW-1185">Reference proteome</keyword>
<dbReference type="GO" id="GO:0015627">
    <property type="term" value="C:type II protein secretion system complex"/>
    <property type="evidence" value="ECO:0007669"/>
    <property type="project" value="TreeGrafter"/>
</dbReference>
<dbReference type="InterPro" id="IPR051675">
    <property type="entry name" value="Endo/Exo/Phosphatase_dom_1"/>
</dbReference>
<dbReference type="EMBL" id="LWAF01000002">
    <property type="protein sequence ID" value="ODN31104.1"/>
    <property type="molecule type" value="Genomic_DNA"/>
</dbReference>
<dbReference type="SMART" id="SM00278">
    <property type="entry name" value="HhH1"/>
    <property type="match status" value="4"/>
</dbReference>
<keyword evidence="1" id="KW-0812">Transmembrane</keyword>
<proteinExistence type="predicted"/>
<dbReference type="NCBIfam" id="TIGR00426">
    <property type="entry name" value="competence protein ComEA helix-hairpin-helix repeat region"/>
    <property type="match status" value="2"/>
</dbReference>
<name>A0A1E3G4D9_9BACT</name>
<dbReference type="AlphaFoldDB" id="A0A1E3G4D9"/>
<organism evidence="3 4">
    <name type="scientific">Fervidobacterium thailandense</name>
    <dbReference type="NCBI Taxonomy" id="1008305"/>
    <lineage>
        <taxon>Bacteria</taxon>
        <taxon>Thermotogati</taxon>
        <taxon>Thermotogota</taxon>
        <taxon>Thermotogae</taxon>
        <taxon>Thermotogales</taxon>
        <taxon>Fervidobacteriaceae</taxon>
        <taxon>Fervidobacterium</taxon>
    </lineage>
</organism>
<dbReference type="Gene3D" id="1.10.150.320">
    <property type="entry name" value="Photosystem II 12 kDa extrinsic protein"/>
    <property type="match status" value="2"/>
</dbReference>
<evidence type="ECO:0000256" key="1">
    <source>
        <dbReference type="SAM" id="Phobius"/>
    </source>
</evidence>
<feature type="domain" description="Helix-hairpin-helix DNA-binding motif class 1" evidence="2">
    <location>
        <begin position="72"/>
        <end position="91"/>
    </location>
</feature>
<dbReference type="InterPro" id="IPR003583">
    <property type="entry name" value="Hlx-hairpin-Hlx_DNA-bd_motif"/>
</dbReference>
<protein>
    <recommendedName>
        <fullName evidence="2">Helix-hairpin-helix DNA-binding motif class 1 domain-containing protein</fullName>
    </recommendedName>
</protein>
<evidence type="ECO:0000313" key="3">
    <source>
        <dbReference type="EMBL" id="ODN31104.1"/>
    </source>
</evidence>
<dbReference type="InterPro" id="IPR010994">
    <property type="entry name" value="RuvA_2-like"/>
</dbReference>
<feature type="domain" description="Helix-hairpin-helix DNA-binding motif class 1" evidence="2">
    <location>
        <begin position="173"/>
        <end position="192"/>
    </location>
</feature>
<dbReference type="PANTHER" id="PTHR21180:SF32">
    <property type="entry name" value="ENDONUCLEASE_EXONUCLEASE_PHOSPHATASE FAMILY DOMAIN-CONTAINING PROTEIN 1"/>
    <property type="match status" value="1"/>
</dbReference>
<dbReference type="Proteomes" id="UP000094570">
    <property type="component" value="Unassembled WGS sequence"/>
</dbReference>
<dbReference type="InterPro" id="IPR004509">
    <property type="entry name" value="Competence_ComEA_HhH"/>
</dbReference>
<reference evidence="4" key="1">
    <citation type="submission" date="2016-04" db="EMBL/GenBank/DDBJ databases">
        <title>The genome sequence project of a novel Fervidobacterium isolate from a hot spring in Thailand.</title>
        <authorList>
            <person name="Gonzalez J.M."/>
            <person name="Cuecas A."/>
            <person name="Kanoksilapatham W."/>
        </authorList>
    </citation>
    <scope>NUCLEOTIDE SEQUENCE [LARGE SCALE GENOMIC DNA]</scope>
    <source>
        <strain evidence="4">FC2004</strain>
    </source>
</reference>
<feature type="transmembrane region" description="Helical" evidence="1">
    <location>
        <begin position="13"/>
        <end position="33"/>
    </location>
</feature>
<comment type="caution">
    <text evidence="3">The sequence shown here is derived from an EMBL/GenBank/DDBJ whole genome shotgun (WGS) entry which is preliminary data.</text>
</comment>
<keyword evidence="1" id="KW-0472">Membrane</keyword>
<evidence type="ECO:0000313" key="4">
    <source>
        <dbReference type="Proteomes" id="UP000094570"/>
    </source>
</evidence>
<dbReference type="Pfam" id="PF12836">
    <property type="entry name" value="HHH_3"/>
    <property type="match status" value="2"/>
</dbReference>
<sequence>MASVQEPQRNEKFFLAIFAVLIVIFGIVFQPRLRNNLGWGSMKREETENKQEKSIERKYADSVLDINLATQEELETLPGIGPSKAKAIVEYRKLQPFKRPEDLMNVPGIGPKTYEKLKNRIKVSGVSVEQTNQGGQVVTETTTTKKEEMTSYNQNNTTNYGSQLLNINTATVSELEKLPGIGPTKAAEIIRYRTENGPFKSVDELLNVKGIGPKTLEKIRPLVCAK</sequence>
<dbReference type="SUPFAM" id="SSF47781">
    <property type="entry name" value="RuvA domain 2-like"/>
    <property type="match status" value="2"/>
</dbReference>
<gene>
    <name evidence="3" type="ORF">A4H02_02220</name>
</gene>
<feature type="domain" description="Helix-hairpin-helix DNA-binding motif class 1" evidence="2">
    <location>
        <begin position="101"/>
        <end position="120"/>
    </location>
</feature>
<dbReference type="GO" id="GO:0003677">
    <property type="term" value="F:DNA binding"/>
    <property type="evidence" value="ECO:0007669"/>
    <property type="project" value="InterPro"/>
</dbReference>
<dbReference type="RefSeq" id="WP_069292528.1">
    <property type="nucleotide sequence ID" value="NZ_CP140110.1"/>
</dbReference>
<keyword evidence="1" id="KW-1133">Transmembrane helix</keyword>
<feature type="domain" description="Helix-hairpin-helix DNA-binding motif class 1" evidence="2">
    <location>
        <begin position="203"/>
        <end position="222"/>
    </location>
</feature>
<dbReference type="GO" id="GO:0015628">
    <property type="term" value="P:protein secretion by the type II secretion system"/>
    <property type="evidence" value="ECO:0007669"/>
    <property type="project" value="TreeGrafter"/>
</dbReference>